<dbReference type="PROSITE" id="PS00061">
    <property type="entry name" value="ADH_SHORT"/>
    <property type="match status" value="1"/>
</dbReference>
<evidence type="ECO:0000313" key="6">
    <source>
        <dbReference type="Proteomes" id="UP000465306"/>
    </source>
</evidence>
<reference evidence="5 6" key="1">
    <citation type="journal article" date="2019" name="Emerg. Microbes Infect.">
        <title>Comprehensive subspecies identification of 175 nontuberculous mycobacteria species based on 7547 genomic profiles.</title>
        <authorList>
            <person name="Matsumoto Y."/>
            <person name="Kinjo T."/>
            <person name="Motooka D."/>
            <person name="Nabeya D."/>
            <person name="Jung N."/>
            <person name="Uechi K."/>
            <person name="Horii T."/>
            <person name="Iida T."/>
            <person name="Fujita J."/>
            <person name="Nakamura S."/>
        </authorList>
    </citation>
    <scope>NUCLEOTIDE SEQUENCE [LARGE SCALE GENOMIC DNA]</scope>
    <source>
        <strain evidence="5 6">JCM 13573</strain>
    </source>
</reference>
<dbReference type="PRINTS" id="PR00081">
    <property type="entry name" value="GDHRDH"/>
</dbReference>
<dbReference type="PRINTS" id="PR00080">
    <property type="entry name" value="SDRFAMILY"/>
</dbReference>
<dbReference type="Gene3D" id="3.40.50.720">
    <property type="entry name" value="NAD(P)-binding Rossmann-like Domain"/>
    <property type="match status" value="1"/>
</dbReference>
<evidence type="ECO:0000259" key="4">
    <source>
        <dbReference type="SMART" id="SM00822"/>
    </source>
</evidence>
<evidence type="ECO:0000256" key="2">
    <source>
        <dbReference type="ARBA" id="ARBA00023002"/>
    </source>
</evidence>
<dbReference type="SUPFAM" id="SSF51735">
    <property type="entry name" value="NAD(P)-binding Rossmann-fold domains"/>
    <property type="match status" value="1"/>
</dbReference>
<dbReference type="InterPro" id="IPR002347">
    <property type="entry name" value="SDR_fam"/>
</dbReference>
<feature type="domain" description="Ketoreductase" evidence="4">
    <location>
        <begin position="19"/>
        <end position="197"/>
    </location>
</feature>
<evidence type="ECO:0000313" key="5">
    <source>
        <dbReference type="EMBL" id="GFG64963.1"/>
    </source>
</evidence>
<comment type="caution">
    <text evidence="5">The sequence shown here is derived from an EMBL/GenBank/DDBJ whole genome shotgun (WGS) entry which is preliminary data.</text>
</comment>
<dbReference type="Proteomes" id="UP000465306">
    <property type="component" value="Unassembled WGS sequence"/>
</dbReference>
<dbReference type="InterPro" id="IPR020904">
    <property type="entry name" value="Sc_DH/Rdtase_CS"/>
</dbReference>
<dbReference type="Pfam" id="PF00106">
    <property type="entry name" value="adh_short"/>
    <property type="match status" value="1"/>
</dbReference>
<proteinExistence type="inferred from homology"/>
<dbReference type="EMBL" id="BLKU01000003">
    <property type="protein sequence ID" value="GFG64963.1"/>
    <property type="molecule type" value="Genomic_DNA"/>
</dbReference>
<dbReference type="PANTHER" id="PTHR44196">
    <property type="entry name" value="DEHYDROGENASE/REDUCTASE SDR FAMILY MEMBER 7B"/>
    <property type="match status" value="1"/>
</dbReference>
<keyword evidence="6" id="KW-1185">Reference proteome</keyword>
<accession>A0ABQ1BML5</accession>
<evidence type="ECO:0000256" key="3">
    <source>
        <dbReference type="RuleBase" id="RU000363"/>
    </source>
</evidence>
<evidence type="ECO:0000256" key="1">
    <source>
        <dbReference type="ARBA" id="ARBA00006484"/>
    </source>
</evidence>
<protein>
    <submittedName>
        <fullName evidence="5">Short-chain dehydrogenase</fullName>
    </submittedName>
</protein>
<organism evidence="5 6">
    <name type="scientific">Mycobacterium kubicae</name>
    <dbReference type="NCBI Taxonomy" id="120959"/>
    <lineage>
        <taxon>Bacteria</taxon>
        <taxon>Bacillati</taxon>
        <taxon>Actinomycetota</taxon>
        <taxon>Actinomycetes</taxon>
        <taxon>Mycobacteriales</taxon>
        <taxon>Mycobacteriaceae</taxon>
        <taxon>Mycobacterium</taxon>
        <taxon>Mycobacterium simiae complex</taxon>
    </lineage>
</organism>
<name>A0ABQ1BML5_9MYCO</name>
<sequence>MLTRTAASTSVIQMNLTGKIVLLTGATGGLGRAIASALAQRGARLILSSRKQRELDELAASLAGSAHRTVVSDLAEPGAALRLLADAGPIDVLVANAALPASGKLDSFSAEQVDRALRVNLEAPVQMTRELIPAFVERGSGHFVYISSLSGKTATPRASLYAATKFGLRGFALCLRDDLRPTGVGVSLVSPGVISGSGMFAESGAPPPPLIGAGTPAQVGAAVVSAIERNRAEVTVAPLRQRALARFGSNAPEISSRLAGSVTTKVADAVAAGQTDKR</sequence>
<dbReference type="InterPro" id="IPR057326">
    <property type="entry name" value="KR_dom"/>
</dbReference>
<dbReference type="SMART" id="SM00822">
    <property type="entry name" value="PKS_KR"/>
    <property type="match status" value="1"/>
</dbReference>
<keyword evidence="2" id="KW-0560">Oxidoreductase</keyword>
<comment type="similarity">
    <text evidence="1 3">Belongs to the short-chain dehydrogenases/reductases (SDR) family.</text>
</comment>
<dbReference type="InterPro" id="IPR036291">
    <property type="entry name" value="NAD(P)-bd_dom_sf"/>
</dbReference>
<dbReference type="PANTHER" id="PTHR44196:SF1">
    <property type="entry name" value="DEHYDROGENASE_REDUCTASE SDR FAMILY MEMBER 7B"/>
    <property type="match status" value="1"/>
</dbReference>
<gene>
    <name evidence="5" type="ORF">MKUB_24530</name>
</gene>